<keyword evidence="3" id="KW-0813">Transport</keyword>
<dbReference type="PANTHER" id="PTHR33446:SF2">
    <property type="entry name" value="PROTEIN TONB"/>
    <property type="match status" value="1"/>
</dbReference>
<keyword evidence="7" id="KW-0653">Protein transport</keyword>
<organism evidence="12 13">
    <name type="scientific">Microvirgula aerodenitrificans</name>
    <dbReference type="NCBI Taxonomy" id="57480"/>
    <lineage>
        <taxon>Bacteria</taxon>
        <taxon>Pseudomonadati</taxon>
        <taxon>Pseudomonadota</taxon>
        <taxon>Betaproteobacteria</taxon>
        <taxon>Neisseriales</taxon>
        <taxon>Aquaspirillaceae</taxon>
        <taxon>Microvirgula</taxon>
    </lineage>
</organism>
<comment type="similarity">
    <text evidence="2">Belongs to the TonB family.</text>
</comment>
<feature type="compositionally biased region" description="Pro residues" evidence="10">
    <location>
        <begin position="53"/>
        <end position="64"/>
    </location>
</feature>
<sequence>MLMSRPLIPAAVSLAHIAVLAALAGVWVVERAPIPPRPLQAMLYTPAVAAPVEAPPASAPPAPQARPAAATAPAHSIPTREQADAPADITRKTRPQPPAPTAAPAAPAAPASPPAAASAAPDSSSATADGSATASGGQGRHGTQDSSGDGPHEARIISSMYSNRPPTYPAASRSLGEEGRVILKVRVNAAGRPESIDIDTSSGFPRLDRAATDAVHRWRFEPAMSQGQPVAGWVRVPILFRLDNSR</sequence>
<dbReference type="PANTHER" id="PTHR33446">
    <property type="entry name" value="PROTEIN TONB-RELATED"/>
    <property type="match status" value="1"/>
</dbReference>
<evidence type="ECO:0000256" key="4">
    <source>
        <dbReference type="ARBA" id="ARBA00022475"/>
    </source>
</evidence>
<dbReference type="GO" id="GO:0055085">
    <property type="term" value="P:transmembrane transport"/>
    <property type="evidence" value="ECO:0007669"/>
    <property type="project" value="InterPro"/>
</dbReference>
<dbReference type="STRING" id="1122240.GCA_000620105_00211"/>
<reference evidence="12 13" key="1">
    <citation type="submission" date="2018-04" db="EMBL/GenBank/DDBJ databases">
        <title>Denitrifier Microvirgula.</title>
        <authorList>
            <person name="Anderson E."/>
            <person name="Jang J."/>
            <person name="Ishii S."/>
        </authorList>
    </citation>
    <scope>NUCLEOTIDE SEQUENCE [LARGE SCALE GENOMIC DNA]</scope>
    <source>
        <strain evidence="12 13">BE2.4</strain>
    </source>
</reference>
<evidence type="ECO:0000256" key="1">
    <source>
        <dbReference type="ARBA" id="ARBA00004383"/>
    </source>
</evidence>
<dbReference type="GO" id="GO:0015031">
    <property type="term" value="P:protein transport"/>
    <property type="evidence" value="ECO:0007669"/>
    <property type="project" value="UniProtKB-KW"/>
</dbReference>
<dbReference type="GO" id="GO:0098797">
    <property type="term" value="C:plasma membrane protein complex"/>
    <property type="evidence" value="ECO:0007669"/>
    <property type="project" value="TreeGrafter"/>
</dbReference>
<evidence type="ECO:0000256" key="7">
    <source>
        <dbReference type="ARBA" id="ARBA00022927"/>
    </source>
</evidence>
<evidence type="ECO:0000256" key="8">
    <source>
        <dbReference type="ARBA" id="ARBA00022989"/>
    </source>
</evidence>
<keyword evidence="9" id="KW-0472">Membrane</keyword>
<evidence type="ECO:0000313" key="12">
    <source>
        <dbReference type="EMBL" id="AVY94495.1"/>
    </source>
</evidence>
<gene>
    <name evidence="12" type="ORF">DAI18_10895</name>
</gene>
<feature type="domain" description="TonB C-terminal" evidence="11">
    <location>
        <begin position="153"/>
        <end position="246"/>
    </location>
</feature>
<evidence type="ECO:0000256" key="3">
    <source>
        <dbReference type="ARBA" id="ARBA00022448"/>
    </source>
</evidence>
<evidence type="ECO:0000256" key="5">
    <source>
        <dbReference type="ARBA" id="ARBA00022519"/>
    </source>
</evidence>
<evidence type="ECO:0000313" key="13">
    <source>
        <dbReference type="Proteomes" id="UP000244173"/>
    </source>
</evidence>
<evidence type="ECO:0000256" key="10">
    <source>
        <dbReference type="SAM" id="MobiDB-lite"/>
    </source>
</evidence>
<evidence type="ECO:0000256" key="6">
    <source>
        <dbReference type="ARBA" id="ARBA00022692"/>
    </source>
</evidence>
<accession>A0A2S0PAX8</accession>
<evidence type="ECO:0000259" key="11">
    <source>
        <dbReference type="PROSITE" id="PS52015"/>
    </source>
</evidence>
<dbReference type="NCBIfam" id="TIGR01352">
    <property type="entry name" value="tonB_Cterm"/>
    <property type="match status" value="1"/>
</dbReference>
<keyword evidence="5" id="KW-0997">Cell inner membrane</keyword>
<dbReference type="InterPro" id="IPR051045">
    <property type="entry name" value="TonB-dependent_transducer"/>
</dbReference>
<name>A0A2S0PAX8_9NEIS</name>
<dbReference type="InterPro" id="IPR006260">
    <property type="entry name" value="TonB/TolA_C"/>
</dbReference>
<dbReference type="KEGG" id="maer:DAI18_10895"/>
<feature type="compositionally biased region" description="Low complexity" evidence="10">
    <location>
        <begin position="102"/>
        <end position="135"/>
    </location>
</feature>
<comment type="subcellular location">
    <subcellularLocation>
        <location evidence="1">Cell inner membrane</location>
        <topology evidence="1">Single-pass membrane protein</topology>
        <orientation evidence="1">Periplasmic side</orientation>
    </subcellularLocation>
</comment>
<dbReference type="Pfam" id="PF03544">
    <property type="entry name" value="TonB_C"/>
    <property type="match status" value="1"/>
</dbReference>
<dbReference type="PROSITE" id="PS52015">
    <property type="entry name" value="TONB_CTD"/>
    <property type="match status" value="1"/>
</dbReference>
<protein>
    <submittedName>
        <fullName evidence="12">Energy transducer TonB</fullName>
    </submittedName>
</protein>
<dbReference type="InterPro" id="IPR037682">
    <property type="entry name" value="TonB_C"/>
</dbReference>
<dbReference type="EMBL" id="CP028519">
    <property type="protein sequence ID" value="AVY94495.1"/>
    <property type="molecule type" value="Genomic_DNA"/>
</dbReference>
<dbReference type="AlphaFoldDB" id="A0A2S0PAX8"/>
<feature type="region of interest" description="Disordered" evidence="10">
    <location>
        <begin position="53"/>
        <end position="154"/>
    </location>
</feature>
<keyword evidence="13" id="KW-1185">Reference proteome</keyword>
<keyword evidence="8" id="KW-1133">Transmembrane helix</keyword>
<evidence type="ECO:0000256" key="2">
    <source>
        <dbReference type="ARBA" id="ARBA00006555"/>
    </source>
</evidence>
<dbReference type="Gene3D" id="3.30.1150.10">
    <property type="match status" value="1"/>
</dbReference>
<keyword evidence="6" id="KW-0812">Transmembrane</keyword>
<dbReference type="SUPFAM" id="SSF74653">
    <property type="entry name" value="TolA/TonB C-terminal domain"/>
    <property type="match status" value="1"/>
</dbReference>
<proteinExistence type="inferred from homology"/>
<dbReference type="Proteomes" id="UP000244173">
    <property type="component" value="Chromosome"/>
</dbReference>
<keyword evidence="4" id="KW-1003">Cell membrane</keyword>
<feature type="compositionally biased region" description="Low complexity" evidence="10">
    <location>
        <begin position="65"/>
        <end position="74"/>
    </location>
</feature>
<dbReference type="GO" id="GO:0031992">
    <property type="term" value="F:energy transducer activity"/>
    <property type="evidence" value="ECO:0007669"/>
    <property type="project" value="TreeGrafter"/>
</dbReference>
<evidence type="ECO:0000256" key="9">
    <source>
        <dbReference type="ARBA" id="ARBA00023136"/>
    </source>
</evidence>